<organism evidence="1 2">
    <name type="scientific">Fructilactobacillus ixorae</name>
    <dbReference type="NCBI Taxonomy" id="1750535"/>
    <lineage>
        <taxon>Bacteria</taxon>
        <taxon>Bacillati</taxon>
        <taxon>Bacillota</taxon>
        <taxon>Bacilli</taxon>
        <taxon>Lactobacillales</taxon>
        <taxon>Lactobacillaceae</taxon>
        <taxon>Fructilactobacillus</taxon>
    </lineage>
</organism>
<dbReference type="InterPro" id="IPR010026">
    <property type="entry name" value="Phage_holin_LL-H"/>
</dbReference>
<gene>
    <name evidence="1" type="ORF">M8332_06955</name>
</gene>
<accession>A0ABY5C7D9</accession>
<evidence type="ECO:0000313" key="1">
    <source>
        <dbReference type="EMBL" id="USS94020.1"/>
    </source>
</evidence>
<protein>
    <submittedName>
        <fullName evidence="1">Phage holin family protein</fullName>
    </submittedName>
</protein>
<keyword evidence="1" id="KW-0614">Plasmid</keyword>
<proteinExistence type="predicted"/>
<sequence length="141" mass="15841">MKTLIDYVELIDPTIFIVLGGLALKMVGPYLRAKHLDQKATNIMNAAKVAVTYSAKQTGLDNDQKRELAEKQLTQWASDHGVKLNQDRMAATIEYAYQHLKNGSLIDIKEQTPASQNDQDNLPNIDPKFKFQIQQKQGGNN</sequence>
<geneLocation type="plasmid" evidence="1 2">
    <name>punnamed</name>
</geneLocation>
<dbReference type="EMBL" id="CP097479">
    <property type="protein sequence ID" value="USS94020.1"/>
    <property type="molecule type" value="Genomic_DNA"/>
</dbReference>
<dbReference type="RefSeq" id="WP_252780909.1">
    <property type="nucleotide sequence ID" value="NZ_CP097479.1"/>
</dbReference>
<name>A0ABY5C7D9_9LACO</name>
<dbReference type="Proteomes" id="UP001057532">
    <property type="component" value="Plasmid punnamed"/>
</dbReference>
<dbReference type="Pfam" id="PF09682">
    <property type="entry name" value="Phage_holin_6_1"/>
    <property type="match status" value="1"/>
</dbReference>
<reference evidence="1" key="1">
    <citation type="submission" date="2022-05" db="EMBL/GenBank/DDBJ databases">
        <authorList>
            <person name="Oliphant S.A."/>
            <person name="Watson-Haigh N.S."/>
            <person name="Sumby K.M."/>
            <person name="Gardner J.M."/>
            <person name="Jiranek V."/>
        </authorList>
    </citation>
    <scope>NUCLEOTIDE SEQUENCE</scope>
    <source>
        <strain evidence="1">Ru20-1</strain>
        <plasmid evidence="1">punnamed</plasmid>
    </source>
</reference>
<evidence type="ECO:0000313" key="2">
    <source>
        <dbReference type="Proteomes" id="UP001057532"/>
    </source>
</evidence>
<keyword evidence="2" id="KW-1185">Reference proteome</keyword>